<feature type="transmembrane region" description="Helical" evidence="7">
    <location>
        <begin position="292"/>
        <end position="309"/>
    </location>
</feature>
<dbReference type="AlphaFoldDB" id="A0A7I7QBC4"/>
<evidence type="ECO:0000256" key="1">
    <source>
        <dbReference type="ARBA" id="ARBA00004651"/>
    </source>
</evidence>
<dbReference type="InterPro" id="IPR023214">
    <property type="entry name" value="HAD_sf"/>
</dbReference>
<dbReference type="KEGG" id="msto:MSTO_36460"/>
<dbReference type="InterPro" id="IPR000579">
    <property type="entry name" value="Cation-trans_P-type_ATPase_A/B"/>
</dbReference>
<gene>
    <name evidence="9" type="ORF">MSTO_36460</name>
</gene>
<feature type="transmembrane region" description="Helical" evidence="7">
    <location>
        <begin position="32"/>
        <end position="54"/>
    </location>
</feature>
<dbReference type="PANTHER" id="PTHR43520:SF8">
    <property type="entry name" value="P-TYPE CU(+) TRANSPORTER"/>
    <property type="match status" value="1"/>
</dbReference>
<dbReference type="PANTHER" id="PTHR43520">
    <property type="entry name" value="ATP7, ISOFORM B"/>
    <property type="match status" value="1"/>
</dbReference>
<keyword evidence="6 7" id="KW-0472">Membrane</keyword>
<dbReference type="GO" id="GO:0016887">
    <property type="term" value="F:ATP hydrolysis activity"/>
    <property type="evidence" value="ECO:0007669"/>
    <property type="project" value="InterPro"/>
</dbReference>
<dbReference type="InterPro" id="IPR008250">
    <property type="entry name" value="ATPase_P-typ_transduc_dom_A_sf"/>
</dbReference>
<comment type="subcellular location">
    <subcellularLocation>
        <location evidence="1">Cell membrane</location>
        <topology evidence="1">Multi-pass membrane protein</topology>
    </subcellularLocation>
</comment>
<feature type="transmembrane region" description="Helical" evidence="7">
    <location>
        <begin position="66"/>
        <end position="88"/>
    </location>
</feature>
<feature type="transmembrane region" description="Helical" evidence="7">
    <location>
        <begin position="321"/>
        <end position="341"/>
    </location>
</feature>
<dbReference type="InterPro" id="IPR036412">
    <property type="entry name" value="HAD-like_sf"/>
</dbReference>
<evidence type="ECO:0000256" key="5">
    <source>
        <dbReference type="ARBA" id="ARBA00022989"/>
    </source>
</evidence>
<evidence type="ECO:0000256" key="6">
    <source>
        <dbReference type="ARBA" id="ARBA00023136"/>
    </source>
</evidence>
<feature type="domain" description="P-type ATPase A" evidence="8">
    <location>
        <begin position="179"/>
        <end position="276"/>
    </location>
</feature>
<evidence type="ECO:0000256" key="7">
    <source>
        <dbReference type="SAM" id="Phobius"/>
    </source>
</evidence>
<proteinExistence type="predicted"/>
<organism evidence="9 10">
    <name type="scientific">Mycobacterium stomatepiae</name>
    <dbReference type="NCBI Taxonomy" id="470076"/>
    <lineage>
        <taxon>Bacteria</taxon>
        <taxon>Bacillati</taxon>
        <taxon>Actinomycetota</taxon>
        <taxon>Actinomycetes</taxon>
        <taxon>Mycobacteriales</taxon>
        <taxon>Mycobacteriaceae</taxon>
        <taxon>Mycobacterium</taxon>
        <taxon>Mycobacterium simiae complex</taxon>
    </lineage>
</organism>
<feature type="transmembrane region" description="Helical" evidence="7">
    <location>
        <begin position="100"/>
        <end position="118"/>
    </location>
</feature>
<reference evidence="9 10" key="1">
    <citation type="journal article" date="2019" name="Emerg. Microbes Infect.">
        <title>Comprehensive subspecies identification of 175 nontuberculous mycobacteria species based on 7547 genomic profiles.</title>
        <authorList>
            <person name="Matsumoto Y."/>
            <person name="Kinjo T."/>
            <person name="Motooka D."/>
            <person name="Nabeya D."/>
            <person name="Jung N."/>
            <person name="Uechi K."/>
            <person name="Horii T."/>
            <person name="Iida T."/>
            <person name="Fujita J."/>
            <person name="Nakamura S."/>
        </authorList>
    </citation>
    <scope>NUCLEOTIDE SEQUENCE [LARGE SCALE GENOMIC DNA]</scope>
    <source>
        <strain evidence="9 10">JCM 17783</strain>
    </source>
</reference>
<evidence type="ECO:0000256" key="3">
    <source>
        <dbReference type="ARBA" id="ARBA00022723"/>
    </source>
</evidence>
<feature type="transmembrane region" description="Helical" evidence="7">
    <location>
        <begin position="504"/>
        <end position="520"/>
    </location>
</feature>
<dbReference type="Gene3D" id="2.70.150.10">
    <property type="entry name" value="Calcium-transporting ATPase, cytoplasmic transduction domain A"/>
    <property type="match status" value="1"/>
</dbReference>
<dbReference type="InterPro" id="IPR001757">
    <property type="entry name" value="P_typ_ATPase"/>
</dbReference>
<dbReference type="EMBL" id="AP022587">
    <property type="protein sequence ID" value="BBY23441.1"/>
    <property type="molecule type" value="Genomic_DNA"/>
</dbReference>
<keyword evidence="4" id="KW-1278">Translocase</keyword>
<keyword evidence="10" id="KW-1185">Reference proteome</keyword>
<dbReference type="SUPFAM" id="SSF56784">
    <property type="entry name" value="HAD-like"/>
    <property type="match status" value="1"/>
</dbReference>
<dbReference type="PRINTS" id="PR00940">
    <property type="entry name" value="CATPATPASEA"/>
</dbReference>
<sequence length="582" mass="61900">MATANSLIQAEPYRPVGTRDTTDAAAACARYLLARLAVAAVLFVPLAALFVMFVAEPHARFSGWQWMLAALTLPIVTWAAWPIHRIAIRNLRRRSSSMETSASVGITAATILAFYNAFGDRRPVEARGIWQALLGSEGIYFGVAAGVTVVVLVQKFLEARAKSKLSGALRTLAAQRINDVTVVGPGGSETSISAAELKERQRFLVRAGQTIAADGLVVDGSATVDMRASTGNADPKRVDPGTHVNSGTVVIDGRLIVEAVAVSKDSESADIVRMIEYVGTQKSNAQRIAERIASVFVPFVLTVAVLTAVESLLAGSELTRAFSAALAVLVVTCPCALGLASPTAMMLATSRGAQLGVFFKSYQSVEAARAVDTVVFVEADGEPAELKVHDRHIRTVLVTAGTVEPRAEAGAHTGFDEVFVDVSPEGKEDVITRLHDRGCVVAVLGDSVSDVSALVRADLGMAIGSGADVAIAAADIILFRDDEDGVRLTLDLATATMRTVRRNIVWSLGYNVIAIPIAVAGFLNPVAAAAVMAASALFVVFNSLRLRNFGNANRSANRRLLGRLAEPWVELLTIIRWMSRRR</sequence>
<keyword evidence="3" id="KW-0479">Metal-binding</keyword>
<feature type="transmembrane region" description="Helical" evidence="7">
    <location>
        <begin position="526"/>
        <end position="544"/>
    </location>
</feature>
<dbReference type="InterPro" id="IPR023298">
    <property type="entry name" value="ATPase_P-typ_TM_dom_sf"/>
</dbReference>
<dbReference type="GO" id="GO:0005507">
    <property type="term" value="F:copper ion binding"/>
    <property type="evidence" value="ECO:0007669"/>
    <property type="project" value="TreeGrafter"/>
</dbReference>
<dbReference type="SUPFAM" id="SSF81665">
    <property type="entry name" value="Calcium ATPase, transmembrane domain M"/>
    <property type="match status" value="1"/>
</dbReference>
<dbReference type="GO" id="GO:0005524">
    <property type="term" value="F:ATP binding"/>
    <property type="evidence" value="ECO:0007669"/>
    <property type="project" value="InterPro"/>
</dbReference>
<dbReference type="Proteomes" id="UP000467130">
    <property type="component" value="Chromosome"/>
</dbReference>
<dbReference type="GO" id="GO:0055070">
    <property type="term" value="P:copper ion homeostasis"/>
    <property type="evidence" value="ECO:0007669"/>
    <property type="project" value="TreeGrafter"/>
</dbReference>
<dbReference type="GO" id="GO:0005886">
    <property type="term" value="C:plasma membrane"/>
    <property type="evidence" value="ECO:0007669"/>
    <property type="project" value="UniProtKB-SubCell"/>
</dbReference>
<feature type="transmembrane region" description="Helical" evidence="7">
    <location>
        <begin position="138"/>
        <end position="157"/>
    </location>
</feature>
<dbReference type="Pfam" id="PF00122">
    <property type="entry name" value="E1-E2_ATPase"/>
    <property type="match status" value="1"/>
</dbReference>
<protein>
    <recommendedName>
        <fullName evidence="8">P-type ATPase A domain-containing protein</fullName>
    </recommendedName>
</protein>
<dbReference type="SUPFAM" id="SSF81653">
    <property type="entry name" value="Calcium ATPase, transduction domain A"/>
    <property type="match status" value="1"/>
</dbReference>
<name>A0A7I7QBC4_9MYCO</name>
<evidence type="ECO:0000313" key="10">
    <source>
        <dbReference type="Proteomes" id="UP000467130"/>
    </source>
</evidence>
<keyword evidence="5 7" id="KW-1133">Transmembrane helix</keyword>
<evidence type="ECO:0000256" key="2">
    <source>
        <dbReference type="ARBA" id="ARBA00022692"/>
    </source>
</evidence>
<dbReference type="Gene3D" id="3.40.50.1000">
    <property type="entry name" value="HAD superfamily/HAD-like"/>
    <property type="match status" value="1"/>
</dbReference>
<dbReference type="GO" id="GO:0043682">
    <property type="term" value="F:P-type divalent copper transporter activity"/>
    <property type="evidence" value="ECO:0007669"/>
    <property type="project" value="TreeGrafter"/>
</dbReference>
<evidence type="ECO:0000259" key="8">
    <source>
        <dbReference type="Pfam" id="PF00122"/>
    </source>
</evidence>
<dbReference type="NCBIfam" id="TIGR01494">
    <property type="entry name" value="ATPase_P-type"/>
    <property type="match status" value="2"/>
</dbReference>
<evidence type="ECO:0000256" key="4">
    <source>
        <dbReference type="ARBA" id="ARBA00022967"/>
    </source>
</evidence>
<accession>A0A7I7QBC4</accession>
<evidence type="ECO:0000313" key="9">
    <source>
        <dbReference type="EMBL" id="BBY23441.1"/>
    </source>
</evidence>
<dbReference type="InterPro" id="IPR059000">
    <property type="entry name" value="ATPase_P-type_domA"/>
</dbReference>
<keyword evidence="2 7" id="KW-0812">Transmembrane</keyword>